<accession>A0ABT1FBT4</accession>
<feature type="domain" description="Adaptor protein ClpS core" evidence="3">
    <location>
        <begin position="26"/>
        <end position="104"/>
    </location>
</feature>
<evidence type="ECO:0000313" key="4">
    <source>
        <dbReference type="EMBL" id="MCP1374835.1"/>
    </source>
</evidence>
<keyword evidence="5" id="KW-1185">Reference proteome</keyword>
<dbReference type="Gene3D" id="3.30.1390.10">
    <property type="match status" value="1"/>
</dbReference>
<dbReference type="InterPro" id="IPR003769">
    <property type="entry name" value="ClpS_core"/>
</dbReference>
<name>A0ABT1FBT4_9GAMM</name>
<dbReference type="RefSeq" id="WP_253568303.1">
    <property type="nucleotide sequence ID" value="NZ_JAMZEK010000003.1"/>
</dbReference>
<reference evidence="4 5" key="1">
    <citation type="submission" date="2022-06" db="EMBL/GenBank/DDBJ databases">
        <title>Dyella sp. Sa strain:Sa Genome sequencing.</title>
        <authorList>
            <person name="Park S."/>
        </authorList>
    </citation>
    <scope>NUCLEOTIDE SEQUENCE [LARGE SCALE GENOMIC DNA]</scope>
    <source>
        <strain evidence="4 5">Sa</strain>
    </source>
</reference>
<protein>
    <recommendedName>
        <fullName evidence="1">ATP-dependent Clp protease adapter protein ClpS</fullName>
    </recommendedName>
</protein>
<evidence type="ECO:0000259" key="3">
    <source>
        <dbReference type="Pfam" id="PF02617"/>
    </source>
</evidence>
<comment type="similarity">
    <text evidence="1">Belongs to the ClpS family.</text>
</comment>
<dbReference type="HAMAP" id="MF_00302">
    <property type="entry name" value="ClpS"/>
    <property type="match status" value="1"/>
</dbReference>
<dbReference type="Pfam" id="PF02617">
    <property type="entry name" value="ClpS"/>
    <property type="match status" value="1"/>
</dbReference>
<dbReference type="PANTHER" id="PTHR33473">
    <property type="entry name" value="ATP-DEPENDENT CLP PROTEASE ADAPTER PROTEIN CLPS1, CHLOROPLASTIC"/>
    <property type="match status" value="1"/>
</dbReference>
<dbReference type="InterPro" id="IPR014719">
    <property type="entry name" value="Ribosomal_bL12_C/ClpS-like"/>
</dbReference>
<organism evidence="4 5">
    <name type="scientific">Dyella lutea</name>
    <dbReference type="NCBI Taxonomy" id="2950441"/>
    <lineage>
        <taxon>Bacteria</taxon>
        <taxon>Pseudomonadati</taxon>
        <taxon>Pseudomonadota</taxon>
        <taxon>Gammaproteobacteria</taxon>
        <taxon>Lysobacterales</taxon>
        <taxon>Rhodanobacteraceae</taxon>
        <taxon>Dyella</taxon>
    </lineage>
</organism>
<comment type="function">
    <text evidence="1">Involved in the modulation of the specificity of the ClpAP-mediated ATP-dependent protein degradation.</text>
</comment>
<dbReference type="NCBIfam" id="NF000669">
    <property type="entry name" value="PRK00033.1-2"/>
    <property type="match status" value="1"/>
</dbReference>
<evidence type="ECO:0000256" key="1">
    <source>
        <dbReference type="HAMAP-Rule" id="MF_00302"/>
    </source>
</evidence>
<dbReference type="Proteomes" id="UP001204615">
    <property type="component" value="Unassembled WGS sequence"/>
</dbReference>
<dbReference type="PANTHER" id="PTHR33473:SF19">
    <property type="entry name" value="ATP-DEPENDENT CLP PROTEASE ADAPTER PROTEIN CLPS"/>
    <property type="match status" value="1"/>
</dbReference>
<dbReference type="SUPFAM" id="SSF54736">
    <property type="entry name" value="ClpS-like"/>
    <property type="match status" value="1"/>
</dbReference>
<proteinExistence type="inferred from homology"/>
<dbReference type="GO" id="GO:0008233">
    <property type="term" value="F:peptidase activity"/>
    <property type="evidence" value="ECO:0007669"/>
    <property type="project" value="UniProtKB-KW"/>
</dbReference>
<keyword evidence="4" id="KW-0645">Protease</keyword>
<evidence type="ECO:0000313" key="5">
    <source>
        <dbReference type="Proteomes" id="UP001204615"/>
    </source>
</evidence>
<evidence type="ECO:0000256" key="2">
    <source>
        <dbReference type="SAM" id="MobiDB-lite"/>
    </source>
</evidence>
<feature type="region of interest" description="Disordered" evidence="2">
    <location>
        <begin position="1"/>
        <end position="20"/>
    </location>
</feature>
<keyword evidence="4" id="KW-0378">Hydrolase</keyword>
<dbReference type="NCBIfam" id="NF000672">
    <property type="entry name" value="PRK00033.1-5"/>
    <property type="match status" value="1"/>
</dbReference>
<gene>
    <name evidence="1 4" type="primary">clpS</name>
    <name evidence="4" type="ORF">NC595_12250</name>
</gene>
<comment type="subunit">
    <text evidence="1">Binds to the N-terminal domain of the chaperone ClpA.</text>
</comment>
<comment type="caution">
    <text evidence="4">The sequence shown here is derived from an EMBL/GenBank/DDBJ whole genome shotgun (WGS) entry which is preliminary data.</text>
</comment>
<feature type="compositionally biased region" description="Basic and acidic residues" evidence="2">
    <location>
        <begin position="1"/>
        <end position="10"/>
    </location>
</feature>
<sequence>MANQPEHEQGPGHGLALEPARPEVARPPLYQVLLMNDDFTPMDFVVEVLRGFFAMDQEKAVQVMLHVHTRGRGVCGVFTREVAETKVTQVNEYSRAHQHPLLCTMEKL</sequence>
<dbReference type="InterPro" id="IPR022935">
    <property type="entry name" value="ClpS"/>
</dbReference>
<dbReference type="GO" id="GO:0006508">
    <property type="term" value="P:proteolysis"/>
    <property type="evidence" value="ECO:0007669"/>
    <property type="project" value="UniProtKB-KW"/>
</dbReference>
<dbReference type="EMBL" id="JAMZEK010000003">
    <property type="protein sequence ID" value="MCP1374835.1"/>
    <property type="molecule type" value="Genomic_DNA"/>
</dbReference>